<accession>A0A931G500</accession>
<reference evidence="3" key="1">
    <citation type="submission" date="2020-11" db="EMBL/GenBank/DDBJ databases">
        <title>Isolation and identification of active actinomycetes.</title>
        <authorList>
            <person name="Sun X."/>
        </authorList>
    </citation>
    <scope>NUCLEOTIDE SEQUENCE</scope>
    <source>
        <strain evidence="3">NEAU-A11</strain>
    </source>
</reference>
<dbReference type="EMBL" id="JADQTO010000038">
    <property type="protein sequence ID" value="MBG0568426.1"/>
    <property type="molecule type" value="Genomic_DNA"/>
</dbReference>
<keyword evidence="4" id="KW-1185">Reference proteome</keyword>
<feature type="transmembrane region" description="Helical" evidence="2">
    <location>
        <begin position="150"/>
        <end position="173"/>
    </location>
</feature>
<feature type="transmembrane region" description="Helical" evidence="2">
    <location>
        <begin position="193"/>
        <end position="216"/>
    </location>
</feature>
<keyword evidence="2" id="KW-0472">Membrane</keyword>
<protein>
    <submittedName>
        <fullName evidence="3">Uncharacterized protein</fullName>
    </submittedName>
</protein>
<evidence type="ECO:0000256" key="1">
    <source>
        <dbReference type="SAM" id="MobiDB-lite"/>
    </source>
</evidence>
<evidence type="ECO:0000256" key="2">
    <source>
        <dbReference type="SAM" id="Phobius"/>
    </source>
</evidence>
<sequence length="221" mass="23386">MNPSNTMDPAKSAAEQIVRALADSLTQAASTVGQRDIGPDWTPPPAVPEPVDGGSGAEPEIERWMVPVLTQVIKIVASAAPGILHDILNQNRDVLGPETRDPEQLTRGFFDVVGAFVPHLLPTVTQIISAFAGRRDAAAPDNDDDLRERWLFPLLGAVLPALLPAVTQVVTSLTQGRGESAVSLTDPNTAPRWIGPVLGGLVSSLTTALPSIISIFTKPQQ</sequence>
<dbReference type="Proteomes" id="UP000598146">
    <property type="component" value="Unassembled WGS sequence"/>
</dbReference>
<dbReference type="AlphaFoldDB" id="A0A931G500"/>
<name>A0A931G500_9ACTN</name>
<keyword evidence="2" id="KW-1133">Transmembrane helix</keyword>
<dbReference type="RefSeq" id="WP_196420200.1">
    <property type="nucleotide sequence ID" value="NZ_JADQTO010000038.1"/>
</dbReference>
<keyword evidence="2" id="KW-0812">Transmembrane</keyword>
<feature type="region of interest" description="Disordered" evidence="1">
    <location>
        <begin position="29"/>
        <end position="57"/>
    </location>
</feature>
<comment type="caution">
    <text evidence="3">The sequence shown here is derived from an EMBL/GenBank/DDBJ whole genome shotgun (WGS) entry which is preliminary data.</text>
</comment>
<evidence type="ECO:0000313" key="3">
    <source>
        <dbReference type="EMBL" id="MBG0568426.1"/>
    </source>
</evidence>
<proteinExistence type="predicted"/>
<organism evidence="3 4">
    <name type="scientific">Actinoplanes aureus</name>
    <dbReference type="NCBI Taxonomy" id="2792083"/>
    <lineage>
        <taxon>Bacteria</taxon>
        <taxon>Bacillati</taxon>
        <taxon>Actinomycetota</taxon>
        <taxon>Actinomycetes</taxon>
        <taxon>Micromonosporales</taxon>
        <taxon>Micromonosporaceae</taxon>
        <taxon>Actinoplanes</taxon>
    </lineage>
</organism>
<gene>
    <name evidence="3" type="ORF">I4J89_44080</name>
</gene>
<evidence type="ECO:0000313" key="4">
    <source>
        <dbReference type="Proteomes" id="UP000598146"/>
    </source>
</evidence>